<dbReference type="EMBL" id="BPFZ01000006">
    <property type="protein sequence ID" value="GIU67053.1"/>
    <property type="molecule type" value="Genomic_DNA"/>
</dbReference>
<evidence type="ECO:0000313" key="2">
    <source>
        <dbReference type="EMBL" id="GIU67053.1"/>
    </source>
</evidence>
<keyword evidence="1" id="KW-1133">Transmembrane helix</keyword>
<dbReference type="Proteomes" id="UP001161064">
    <property type="component" value="Unassembled WGS sequence"/>
</dbReference>
<reference evidence="2" key="1">
    <citation type="submission" date="2021-05" db="EMBL/GenBank/DDBJ databases">
        <authorList>
            <person name="Tanabe Y."/>
        </authorList>
    </citation>
    <scope>NUCLEOTIDE SEQUENCE</scope>
    <source>
        <strain evidence="2">BOTRYCO-1</strain>
    </source>
</reference>
<evidence type="ECO:0000313" key="3">
    <source>
        <dbReference type="Proteomes" id="UP001161064"/>
    </source>
</evidence>
<reference evidence="2" key="2">
    <citation type="journal article" date="2023" name="ISME Commun">
        <title>Characterization of a bloom-associated alphaproteobacterial lineage, 'Candidatus Phycosocius': insights into freshwater algal-bacterial interactions.</title>
        <authorList>
            <person name="Tanabe Y."/>
            <person name="Yamaguchi H."/>
            <person name="Yoshida M."/>
            <person name="Kai A."/>
            <person name="Okazaki Y."/>
        </authorList>
    </citation>
    <scope>NUCLEOTIDE SEQUENCE</scope>
    <source>
        <strain evidence="2">BOTRYCO-1</strain>
    </source>
</reference>
<name>A0ABQ4PWJ9_9PROT</name>
<gene>
    <name evidence="2" type="ORF">PsB1_1207</name>
</gene>
<protein>
    <submittedName>
        <fullName evidence="2">Uncharacterized protein</fullName>
    </submittedName>
</protein>
<organism evidence="2 3">
    <name type="scientific">Candidatus Phycosocius spiralis</name>
    <dbReference type="NCBI Taxonomy" id="2815099"/>
    <lineage>
        <taxon>Bacteria</taxon>
        <taxon>Pseudomonadati</taxon>
        <taxon>Pseudomonadota</taxon>
        <taxon>Alphaproteobacteria</taxon>
        <taxon>Caulobacterales</taxon>
        <taxon>Caulobacterales incertae sedis</taxon>
        <taxon>Candidatus Phycosocius</taxon>
    </lineage>
</organism>
<sequence length="149" mass="16228">MDFAPMQTLAGIVVFLYAVSSILGLWLSAYVQDALANGRPLPEPLHDTPKHHLDLMVNYGSGLRSLAWRISIAALVTCLIALAFSNALAFWALGIALGIDALLFITCKNIGPIMTQTSPKERLFDVLQGVALLVCFTLLFWLTLSQVLV</sequence>
<proteinExistence type="predicted"/>
<evidence type="ECO:0000256" key="1">
    <source>
        <dbReference type="SAM" id="Phobius"/>
    </source>
</evidence>
<feature type="transmembrane region" description="Helical" evidence="1">
    <location>
        <begin position="90"/>
        <end position="111"/>
    </location>
</feature>
<accession>A0ABQ4PWJ9</accession>
<keyword evidence="3" id="KW-1185">Reference proteome</keyword>
<comment type="caution">
    <text evidence="2">The sequence shown here is derived from an EMBL/GenBank/DDBJ whole genome shotgun (WGS) entry which is preliminary data.</text>
</comment>
<feature type="transmembrane region" description="Helical" evidence="1">
    <location>
        <begin position="66"/>
        <end position="84"/>
    </location>
</feature>
<feature type="transmembrane region" description="Helical" evidence="1">
    <location>
        <begin position="12"/>
        <end position="31"/>
    </location>
</feature>
<keyword evidence="1" id="KW-0472">Membrane</keyword>
<feature type="transmembrane region" description="Helical" evidence="1">
    <location>
        <begin position="123"/>
        <end position="144"/>
    </location>
</feature>
<keyword evidence="1" id="KW-0812">Transmembrane</keyword>